<dbReference type="Proteomes" id="UP000183922">
    <property type="component" value="Unassembled WGS sequence"/>
</dbReference>
<dbReference type="EMBL" id="MNYR01000033">
    <property type="protein sequence ID" value="OIP55863.1"/>
    <property type="molecule type" value="Genomic_DNA"/>
</dbReference>
<protein>
    <submittedName>
        <fullName evidence="1">Uncharacterized protein</fullName>
    </submittedName>
</protein>
<sequence>MSAYYAETNVAQYSSYIYSIINHIIEKVKNKIVIIIGCGCDPVEINSSDVTRIINSCFETPPAACPKIAIVKEDELNTASTLRETLNQLKKMGFEKTQKIKIMDPSPLFANKIMEILE</sequence>
<name>A0A1J5FHG3_9BACT</name>
<gene>
    <name evidence="1" type="ORF">AUK13_02085</name>
</gene>
<evidence type="ECO:0000313" key="1">
    <source>
        <dbReference type="EMBL" id="OIP55863.1"/>
    </source>
</evidence>
<proteinExistence type="predicted"/>
<dbReference type="AlphaFoldDB" id="A0A1J5FHG3"/>
<accession>A0A1J5FHG3</accession>
<evidence type="ECO:0000313" key="2">
    <source>
        <dbReference type="Proteomes" id="UP000183922"/>
    </source>
</evidence>
<reference evidence="1 2" key="1">
    <citation type="journal article" date="2016" name="Environ. Microbiol.">
        <title>Genomic resolution of a cold subsurface aquifer community provides metabolic insights for novel microbes adapted to high CO concentrations.</title>
        <authorList>
            <person name="Probst A.J."/>
            <person name="Castelle C.J."/>
            <person name="Singh A."/>
            <person name="Brown C.T."/>
            <person name="Anantharaman K."/>
            <person name="Sharon I."/>
            <person name="Hug L.A."/>
            <person name="Burstein D."/>
            <person name="Emerson J.B."/>
            <person name="Thomas B.C."/>
            <person name="Banfield J.F."/>
        </authorList>
    </citation>
    <scope>NUCLEOTIDE SEQUENCE [LARGE SCALE GENOMIC DNA]</scope>
    <source>
        <strain evidence="1">CG2_30_39_24</strain>
    </source>
</reference>
<organism evidence="1 2">
    <name type="scientific">Candidatus Kuenenbacteria bacterium CG2_30_39_24</name>
    <dbReference type="NCBI Taxonomy" id="1805236"/>
    <lineage>
        <taxon>Bacteria</taxon>
        <taxon>Candidatus Kueneniibacteriota</taxon>
    </lineage>
</organism>
<comment type="caution">
    <text evidence="1">The sequence shown here is derived from an EMBL/GenBank/DDBJ whole genome shotgun (WGS) entry which is preliminary data.</text>
</comment>